<dbReference type="AlphaFoldDB" id="A0A9D1D618"/>
<dbReference type="EMBL" id="DVGC01000058">
    <property type="protein sequence ID" value="HIR06317.1"/>
    <property type="molecule type" value="Genomic_DNA"/>
</dbReference>
<comment type="caution">
    <text evidence="2">The sequence shown here is derived from an EMBL/GenBank/DDBJ whole genome shotgun (WGS) entry which is preliminary data.</text>
</comment>
<keyword evidence="1" id="KW-1133">Transmembrane helix</keyword>
<evidence type="ECO:0000313" key="3">
    <source>
        <dbReference type="Proteomes" id="UP000824250"/>
    </source>
</evidence>
<name>A0A9D1D618_9FIRM</name>
<accession>A0A9D1D618</accession>
<dbReference type="Proteomes" id="UP000824250">
    <property type="component" value="Unassembled WGS sequence"/>
</dbReference>
<evidence type="ECO:0000313" key="2">
    <source>
        <dbReference type="EMBL" id="HIR06317.1"/>
    </source>
</evidence>
<evidence type="ECO:0000256" key="1">
    <source>
        <dbReference type="SAM" id="Phobius"/>
    </source>
</evidence>
<feature type="transmembrane region" description="Helical" evidence="1">
    <location>
        <begin position="75"/>
        <end position="99"/>
    </location>
</feature>
<keyword evidence="1" id="KW-0812">Transmembrane</keyword>
<proteinExistence type="predicted"/>
<reference evidence="2" key="1">
    <citation type="submission" date="2020-10" db="EMBL/GenBank/DDBJ databases">
        <authorList>
            <person name="Gilroy R."/>
        </authorList>
    </citation>
    <scope>NUCLEOTIDE SEQUENCE</scope>
    <source>
        <strain evidence="2">CHK180-2868</strain>
    </source>
</reference>
<sequence>MAVPSFLPVSCLRPILQFYIHQNRIRCLSKYLNAPLYQNKITGKRVLPFASLWVKGRKLDAFPAGKSFSYAEGRFVPASVTIEAALCLPLFFSFLWLFWNRFGGWTGREKFRQQRRSGQKSCASIRIWRAGKRKMGKETRALETKGFQKLPEVTPLRPTEKKQKIRSMRKYKMRRYFYQKQPHLCG</sequence>
<reference evidence="2" key="2">
    <citation type="journal article" date="2021" name="PeerJ">
        <title>Extensive microbial diversity within the chicken gut microbiome revealed by metagenomics and culture.</title>
        <authorList>
            <person name="Gilroy R."/>
            <person name="Ravi A."/>
            <person name="Getino M."/>
            <person name="Pursley I."/>
            <person name="Horton D.L."/>
            <person name="Alikhan N.F."/>
            <person name="Baker D."/>
            <person name="Gharbi K."/>
            <person name="Hall N."/>
            <person name="Watson M."/>
            <person name="Adriaenssens E.M."/>
            <person name="Foster-Nyarko E."/>
            <person name="Jarju S."/>
            <person name="Secka A."/>
            <person name="Antonio M."/>
            <person name="Oren A."/>
            <person name="Chaudhuri R.R."/>
            <person name="La Ragione R."/>
            <person name="Hildebrand F."/>
            <person name="Pallen M.J."/>
        </authorList>
    </citation>
    <scope>NUCLEOTIDE SEQUENCE</scope>
    <source>
        <strain evidence="2">CHK180-2868</strain>
    </source>
</reference>
<keyword evidence="1" id="KW-0472">Membrane</keyword>
<protein>
    <submittedName>
        <fullName evidence="2">Uncharacterized protein</fullName>
    </submittedName>
</protein>
<gene>
    <name evidence="2" type="ORF">IAB28_10200</name>
</gene>
<organism evidence="2 3">
    <name type="scientific">Candidatus Copromonas faecavium</name>
    <name type="common">nom. illeg.</name>
    <dbReference type="NCBI Taxonomy" id="2840740"/>
    <lineage>
        <taxon>Bacteria</taxon>
        <taxon>Bacillati</taxon>
        <taxon>Bacillota</taxon>
        <taxon>Clostridia</taxon>
        <taxon>Lachnospirales</taxon>
        <taxon>Lachnospiraceae</taxon>
        <taxon>Candidatus Copromonas (nom. illeg.)</taxon>
    </lineage>
</organism>